<dbReference type="InterPro" id="IPR004835">
    <property type="entry name" value="Chitin_synth"/>
</dbReference>
<evidence type="ECO:0000256" key="8">
    <source>
        <dbReference type="ARBA" id="ARBA00023136"/>
    </source>
</evidence>
<keyword evidence="3" id="KW-1003">Cell membrane</keyword>
<dbReference type="Proteomes" id="UP000789570">
    <property type="component" value="Unassembled WGS sequence"/>
</dbReference>
<dbReference type="SUPFAM" id="SSF55856">
    <property type="entry name" value="Cytochrome b5-like heme/steroid binding domain"/>
    <property type="match status" value="1"/>
</dbReference>
<dbReference type="Pfam" id="PF13637">
    <property type="entry name" value="Ank_4"/>
    <property type="match status" value="1"/>
</dbReference>
<keyword evidence="4" id="KW-0328">Glycosyltransferase</keyword>
<feature type="transmembrane region" description="Helical" evidence="12">
    <location>
        <begin position="1236"/>
        <end position="1262"/>
    </location>
</feature>
<feature type="transmembrane region" description="Helical" evidence="12">
    <location>
        <begin position="1195"/>
        <end position="1224"/>
    </location>
</feature>
<sequence>MSQNNVIFNVGGTKFEISKGLLQKYPNSKLSTLSQKASSEIFIDHNPLAFGVILDYLRSNKLLVPKYVAKEVVELQLKEFNIPYDQIIEPDVMDKDDNLPSYESAISGFTAPYRDEKNYSLKETVISTGIRRLETLIQDVILPYLKRHAKRGHRQVTFYLTPCIVTPKNITTDLTDPHEWIHLQHSSQSQSTRYLNSSHSSGVKKVVAKQTEVCCRTENEFGLLSSKSFEIIQVDVFNPNNLRNKDGKTPLMVAACENCPDVINYLVGLPNVNIDLQNNDGESALYQAASLGNVEVVKILMNANANVESCNRENITPLIIAAYNGHADVCRELIDHGHANVDFQDSSYKTALLLASYEGHVETAKVLLARGASVHISDKKCVGCYWSIMQTDPLQQIMGKQLSGRFPTTTPQQPIEQNVMMQNVYPEIPINNTKGYLMPKRIDSRRKRIQRKNTDLVNAQYRHNITGSDNINDGKYKTAPHLKNDMAPRESKTPWVLFSLAVTACFCNPCLSTIGKMKDSNVRQAWREKVALVVIILLISFFMGFLAFGLTTIACGTKKQTFFKEDVFEKYGPNQPGQKVHIIHGKLYNTGEYILFGSHRPLTPPIEDKDLEPIIFPTFGQDISDYFPLDNQELGCPFAPKNGGPICDRAIETKNPLLYCHTSSNGVHDALKELYMSISVSYSWQNITKANTTLFVYNNKVYDLGYYLDPSNEDKWLGDDSVTEWLRGLLGKDATRDILRTTRGKEISKCLPNFKVGDIEGTTIGCFANKLILIIMLVVFTGISLIKFISAIAFDWFLSWQLGKISKKPKTDDTTSHILLLVTCYSEGEHSMRTTLDSLASSDYSDKHKLLMVIADGDITGSDNDKSTPAICKDLIEPFNLSSFESPIPQSYLAIGDGKKQHNMAEVIIGYYNCKGHRVPMCLINKVGTPEERKGLKAGNRGKRDSQLILMKWLSNVFFNDRMTPLDFELFEKVRTLTGVTPDKYEMILMVDADTLVMKDSVSRMVAAMERDPTVMGLCGETKIANKKTSWVTMIQVFEYYISHHLGKSFESIFGGVTCLPGCFCMYRIKAPKYNGFSVPILANPDIVELYSSNTVETLHQKNLLLLGEDRYLTTLMLRTFPKRKMIYVPKAICKTIVPDEFKVLLSQRRRWINSTIHNLMELILVPQLCGIFCCSMQFVIFLELVGTVVLPSSLIFMIYLFIVGGLGVDITLPLIFIAATFLLQAFLVIFTTHKFIYVMWMFIFISAMPVWNFILPVYAFWHFDDFSWGATRKISGEDNGHEGNKTDVFERNQIPRKTWHEWKLDNDNDNVENGYPSKIQQTTTLQNRPPSQRVFPGGFAPISTATTLPPPPPKPTSIYDNNFNNRSSHSVTGTRPMGPRGPINLAGSRKS</sequence>
<evidence type="ECO:0000256" key="11">
    <source>
        <dbReference type="SAM" id="MobiDB-lite"/>
    </source>
</evidence>
<dbReference type="SUPFAM" id="SSF53448">
    <property type="entry name" value="Nucleotide-diphospho-sugar transferases"/>
    <property type="match status" value="1"/>
</dbReference>
<dbReference type="SUPFAM" id="SSF54695">
    <property type="entry name" value="POZ domain"/>
    <property type="match status" value="1"/>
</dbReference>
<dbReference type="Gene3D" id="1.25.40.20">
    <property type="entry name" value="Ankyrin repeat-containing domain"/>
    <property type="match status" value="1"/>
</dbReference>
<dbReference type="GO" id="GO:0006031">
    <property type="term" value="P:chitin biosynthetic process"/>
    <property type="evidence" value="ECO:0007669"/>
    <property type="project" value="TreeGrafter"/>
</dbReference>
<keyword evidence="6 12" id="KW-0812">Transmembrane</keyword>
<evidence type="ECO:0000256" key="1">
    <source>
        <dbReference type="ARBA" id="ARBA00004651"/>
    </source>
</evidence>
<dbReference type="Pfam" id="PF03142">
    <property type="entry name" value="Chitin_synth_2"/>
    <property type="match status" value="1"/>
</dbReference>
<keyword evidence="5" id="KW-0808">Transferase</keyword>
<dbReference type="GO" id="GO:0004100">
    <property type="term" value="F:chitin synthase activity"/>
    <property type="evidence" value="ECO:0007669"/>
    <property type="project" value="UniProtKB-EC"/>
</dbReference>
<proteinExistence type="predicted"/>
<feature type="repeat" description="ANK" evidence="10">
    <location>
        <begin position="313"/>
        <end position="337"/>
    </location>
</feature>
<dbReference type="CDD" id="cd04190">
    <property type="entry name" value="Chitin_synth_C"/>
    <property type="match status" value="1"/>
</dbReference>
<keyword evidence="15" id="KW-1185">Reference proteome</keyword>
<evidence type="ECO:0000313" key="15">
    <source>
        <dbReference type="Proteomes" id="UP000789570"/>
    </source>
</evidence>
<feature type="transmembrane region" description="Helical" evidence="12">
    <location>
        <begin position="771"/>
        <end position="798"/>
    </location>
</feature>
<dbReference type="EMBL" id="CAJVPQ010001486">
    <property type="protein sequence ID" value="CAG8555552.1"/>
    <property type="molecule type" value="Genomic_DNA"/>
</dbReference>
<dbReference type="EC" id="2.4.1.16" evidence="2"/>
<protein>
    <recommendedName>
        <fullName evidence="2">chitin synthase</fullName>
        <ecNumber evidence="2">2.4.1.16</ecNumber>
    </recommendedName>
</protein>
<evidence type="ECO:0000256" key="2">
    <source>
        <dbReference type="ARBA" id="ARBA00012543"/>
    </source>
</evidence>
<evidence type="ECO:0000313" key="14">
    <source>
        <dbReference type="EMBL" id="CAG8555552.1"/>
    </source>
</evidence>
<evidence type="ECO:0000256" key="4">
    <source>
        <dbReference type="ARBA" id="ARBA00022676"/>
    </source>
</evidence>
<accession>A0A9N9B7X2</accession>
<feature type="transmembrane region" description="Helical" evidence="12">
    <location>
        <begin position="493"/>
        <end position="511"/>
    </location>
</feature>
<dbReference type="PANTHER" id="PTHR22914">
    <property type="entry name" value="CHITIN SYNTHASE"/>
    <property type="match status" value="1"/>
</dbReference>
<feature type="repeat" description="ANK" evidence="10">
    <location>
        <begin position="347"/>
        <end position="379"/>
    </location>
</feature>
<dbReference type="InterPro" id="IPR011333">
    <property type="entry name" value="SKP1/BTB/POZ_sf"/>
</dbReference>
<feature type="compositionally biased region" description="Polar residues" evidence="11">
    <location>
        <begin position="1322"/>
        <end position="1331"/>
    </location>
</feature>
<dbReference type="Pfam" id="PF02214">
    <property type="entry name" value="BTB_2"/>
    <property type="match status" value="1"/>
</dbReference>
<dbReference type="InterPro" id="IPR003131">
    <property type="entry name" value="T1-type_BTB"/>
</dbReference>
<dbReference type="GO" id="GO:0030428">
    <property type="term" value="C:cell septum"/>
    <property type="evidence" value="ECO:0007669"/>
    <property type="project" value="TreeGrafter"/>
</dbReference>
<feature type="transmembrane region" description="Helical" evidence="12">
    <location>
        <begin position="532"/>
        <end position="554"/>
    </location>
</feature>
<keyword evidence="10" id="KW-0040">ANK repeat</keyword>
<keyword evidence="7 12" id="KW-1133">Transmembrane helix</keyword>
<evidence type="ECO:0000259" key="13">
    <source>
        <dbReference type="PROSITE" id="PS50097"/>
    </source>
</evidence>
<dbReference type="SMART" id="SM00248">
    <property type="entry name" value="ANK"/>
    <property type="match status" value="4"/>
</dbReference>
<feature type="region of interest" description="Disordered" evidence="11">
    <location>
        <begin position="1322"/>
        <end position="1392"/>
    </location>
</feature>
<keyword evidence="9" id="KW-0325">Glycoprotein</keyword>
<dbReference type="Gene3D" id="3.30.710.10">
    <property type="entry name" value="Potassium Channel Kv1.1, Chain A"/>
    <property type="match status" value="1"/>
</dbReference>
<feature type="compositionally biased region" description="Polar residues" evidence="11">
    <location>
        <begin position="1360"/>
        <end position="1374"/>
    </location>
</feature>
<gene>
    <name evidence="14" type="ORF">FCALED_LOCUS6337</name>
</gene>
<dbReference type="InterPro" id="IPR002110">
    <property type="entry name" value="Ankyrin_rpt"/>
</dbReference>
<dbReference type="InterPro" id="IPR054295">
    <property type="entry name" value="CHS4-like_dom"/>
</dbReference>
<name>A0A9N9B7X2_9GLOM</name>
<evidence type="ECO:0000256" key="7">
    <source>
        <dbReference type="ARBA" id="ARBA00022989"/>
    </source>
</evidence>
<dbReference type="Pfam" id="PF12796">
    <property type="entry name" value="Ank_2"/>
    <property type="match status" value="1"/>
</dbReference>
<organism evidence="14 15">
    <name type="scientific">Funneliformis caledonium</name>
    <dbReference type="NCBI Taxonomy" id="1117310"/>
    <lineage>
        <taxon>Eukaryota</taxon>
        <taxon>Fungi</taxon>
        <taxon>Fungi incertae sedis</taxon>
        <taxon>Mucoromycota</taxon>
        <taxon>Glomeromycotina</taxon>
        <taxon>Glomeromycetes</taxon>
        <taxon>Glomerales</taxon>
        <taxon>Glomeraceae</taxon>
        <taxon>Funneliformis</taxon>
    </lineage>
</organism>
<dbReference type="PANTHER" id="PTHR22914:SF16">
    <property type="entry name" value="CHITIN SYNTHASE 3"/>
    <property type="match status" value="1"/>
</dbReference>
<dbReference type="GO" id="GO:0005886">
    <property type="term" value="C:plasma membrane"/>
    <property type="evidence" value="ECO:0007669"/>
    <property type="project" value="UniProtKB-SubCell"/>
</dbReference>
<dbReference type="SMART" id="SM00225">
    <property type="entry name" value="BTB"/>
    <property type="match status" value="1"/>
</dbReference>
<dbReference type="PROSITE" id="PS50097">
    <property type="entry name" value="BTB"/>
    <property type="match status" value="1"/>
</dbReference>
<dbReference type="GO" id="GO:0051260">
    <property type="term" value="P:protein homooligomerization"/>
    <property type="evidence" value="ECO:0007669"/>
    <property type="project" value="InterPro"/>
</dbReference>
<dbReference type="InterPro" id="IPR000210">
    <property type="entry name" value="BTB/POZ_dom"/>
</dbReference>
<evidence type="ECO:0000256" key="3">
    <source>
        <dbReference type="ARBA" id="ARBA00022475"/>
    </source>
</evidence>
<evidence type="ECO:0000256" key="9">
    <source>
        <dbReference type="ARBA" id="ARBA00023180"/>
    </source>
</evidence>
<evidence type="ECO:0000256" key="10">
    <source>
        <dbReference type="PROSITE-ProRule" id="PRU00023"/>
    </source>
</evidence>
<evidence type="ECO:0000256" key="5">
    <source>
        <dbReference type="ARBA" id="ARBA00022679"/>
    </source>
</evidence>
<comment type="subcellular location">
    <subcellularLocation>
        <location evidence="1">Cell membrane</location>
        <topology evidence="1">Multi-pass membrane protein</topology>
    </subcellularLocation>
</comment>
<evidence type="ECO:0000256" key="12">
    <source>
        <dbReference type="SAM" id="Phobius"/>
    </source>
</evidence>
<keyword evidence="8 12" id="KW-0472">Membrane</keyword>
<dbReference type="PROSITE" id="PS50088">
    <property type="entry name" value="ANK_REPEAT"/>
    <property type="match status" value="3"/>
</dbReference>
<comment type="caution">
    <text evidence="14">The sequence shown here is derived from an EMBL/GenBank/DDBJ whole genome shotgun (WGS) entry which is preliminary data.</text>
</comment>
<feature type="domain" description="BTB" evidence="13">
    <location>
        <begin position="4"/>
        <end position="66"/>
    </location>
</feature>
<dbReference type="PROSITE" id="PS50297">
    <property type="entry name" value="ANK_REP_REGION"/>
    <property type="match status" value="3"/>
</dbReference>
<dbReference type="InterPro" id="IPR029044">
    <property type="entry name" value="Nucleotide-diphossugar_trans"/>
</dbReference>
<dbReference type="SUPFAM" id="SSF48403">
    <property type="entry name" value="Ankyrin repeat"/>
    <property type="match status" value="1"/>
</dbReference>
<reference evidence="14" key="1">
    <citation type="submission" date="2021-06" db="EMBL/GenBank/DDBJ databases">
        <authorList>
            <person name="Kallberg Y."/>
            <person name="Tangrot J."/>
            <person name="Rosling A."/>
        </authorList>
    </citation>
    <scope>NUCLEOTIDE SEQUENCE</scope>
    <source>
        <strain evidence="14">UK204</strain>
    </source>
</reference>
<evidence type="ECO:0000256" key="6">
    <source>
        <dbReference type="ARBA" id="ARBA00022692"/>
    </source>
</evidence>
<feature type="repeat" description="ANK" evidence="10">
    <location>
        <begin position="280"/>
        <end position="312"/>
    </location>
</feature>
<dbReference type="InterPro" id="IPR036770">
    <property type="entry name" value="Ankyrin_rpt-contain_sf"/>
</dbReference>
<dbReference type="InterPro" id="IPR036400">
    <property type="entry name" value="Cyt_B5-like_heme/steroid_sf"/>
</dbReference>
<dbReference type="Pfam" id="PF22997">
    <property type="entry name" value="CHS4"/>
    <property type="match status" value="1"/>
</dbReference>
<dbReference type="OrthoDB" id="370884at2759"/>